<dbReference type="PROSITE" id="PS51257">
    <property type="entry name" value="PROKAR_LIPOPROTEIN"/>
    <property type="match status" value="1"/>
</dbReference>
<proteinExistence type="predicted"/>
<keyword evidence="1" id="KW-0732">Signal</keyword>
<keyword evidence="3" id="KW-1185">Reference proteome</keyword>
<dbReference type="InterPro" id="IPR055151">
    <property type="entry name" value="GH113"/>
</dbReference>
<comment type="caution">
    <text evidence="2">The sequence shown here is derived from an EMBL/GenBank/DDBJ whole genome shotgun (WGS) entry which is preliminary data.</text>
</comment>
<feature type="chain" id="PRO_5012515074" evidence="1">
    <location>
        <begin position="20"/>
        <end position="337"/>
    </location>
</feature>
<dbReference type="SUPFAM" id="SSF51445">
    <property type="entry name" value="(Trans)glycosidases"/>
    <property type="match status" value="1"/>
</dbReference>
<protein>
    <submittedName>
        <fullName evidence="2">Glycoside hydrolase</fullName>
    </submittedName>
</protein>
<dbReference type="Proteomes" id="UP000216840">
    <property type="component" value="Unassembled WGS sequence"/>
</dbReference>
<name>A0A265UVH2_9FLAO</name>
<keyword evidence="2" id="KW-0378">Hydrolase</keyword>
<accession>A0A265UVH2</accession>
<dbReference type="EMBL" id="NGJN01000003">
    <property type="protein sequence ID" value="OZV69313.1"/>
    <property type="molecule type" value="Genomic_DNA"/>
</dbReference>
<dbReference type="CDD" id="cd19608">
    <property type="entry name" value="GH113_mannanase-like"/>
    <property type="match status" value="1"/>
</dbReference>
<dbReference type="RefSeq" id="WP_094968087.1">
    <property type="nucleotide sequence ID" value="NZ_NGJN01000003.1"/>
</dbReference>
<reference evidence="2 3" key="1">
    <citation type="submission" date="2017-05" db="EMBL/GenBank/DDBJ databases">
        <title>The draft genome sequence of Idiomarina salinarum WNB302.</title>
        <authorList>
            <person name="Sun Y."/>
            <person name="Chen B."/>
            <person name="Du Z."/>
        </authorList>
    </citation>
    <scope>NUCLEOTIDE SEQUENCE [LARGE SCALE GENOMIC DNA]</scope>
    <source>
        <strain evidence="2 3">WNB302</strain>
    </source>
</reference>
<dbReference type="InterPro" id="IPR017853">
    <property type="entry name" value="GH"/>
</dbReference>
<feature type="signal peptide" evidence="1">
    <location>
        <begin position="1"/>
        <end position="19"/>
    </location>
</feature>
<organism evidence="2 3">
    <name type="scientific">Winogradskyella aurantia</name>
    <dbReference type="NCBI Taxonomy" id="1915063"/>
    <lineage>
        <taxon>Bacteria</taxon>
        <taxon>Pseudomonadati</taxon>
        <taxon>Bacteroidota</taxon>
        <taxon>Flavobacteriia</taxon>
        <taxon>Flavobacteriales</taxon>
        <taxon>Flavobacteriaceae</taxon>
        <taxon>Winogradskyella</taxon>
    </lineage>
</organism>
<evidence type="ECO:0000256" key="1">
    <source>
        <dbReference type="SAM" id="SignalP"/>
    </source>
</evidence>
<dbReference type="AlphaFoldDB" id="A0A265UVH2"/>
<dbReference type="Pfam" id="PF22612">
    <property type="entry name" value="GH113"/>
    <property type="match status" value="1"/>
</dbReference>
<evidence type="ECO:0000313" key="2">
    <source>
        <dbReference type="EMBL" id="OZV69313.1"/>
    </source>
</evidence>
<dbReference type="Gene3D" id="3.20.20.80">
    <property type="entry name" value="Glycosidases"/>
    <property type="match status" value="1"/>
</dbReference>
<dbReference type="GO" id="GO:0016787">
    <property type="term" value="F:hydrolase activity"/>
    <property type="evidence" value="ECO:0007669"/>
    <property type="project" value="UniProtKB-KW"/>
</dbReference>
<sequence>MRYIIYSLLTLLFISCAAASYKPEKINGVSFVASRSPIDSTHVIPVTQVNSNFAAIMPFGFIRRLDNPEILHNTDRQWFGETRLGAKQYALELRKAHIKIMLKPQIWVWRGEFTGEIMMASEADWKKLEASYSDFILEYADLAEEIDADIFCIGTELELFVKYRPAYWTGLIKKIRTIYNGKLTYAANWNEYQRTPFWDQLDFIGIDAYFPISEAKTPSYEMCMKGWKNYKPTIKRISKDNDRPILFTEYGYRSVDHSARQPWVFDRNMTSVNLEAQNNALKAIHDTFWDEDWFAGGFVWKWFHKHDEVGGEDNFMFTPQNKPAEDILRTHYSKYSP</sequence>
<dbReference type="OrthoDB" id="9773531at2"/>
<evidence type="ECO:0000313" key="3">
    <source>
        <dbReference type="Proteomes" id="UP000216840"/>
    </source>
</evidence>
<gene>
    <name evidence="2" type="ORF">CA834_07610</name>
</gene>